<keyword evidence="2" id="KW-1185">Reference proteome</keyword>
<protein>
    <submittedName>
        <fullName evidence="1">Uncharacterized protein</fullName>
    </submittedName>
</protein>
<reference evidence="1 2" key="1">
    <citation type="journal article" date="2019" name="Sci. Rep.">
        <title>Orb-weaving spider Araneus ventricosus genome elucidates the spidroin gene catalogue.</title>
        <authorList>
            <person name="Kono N."/>
            <person name="Nakamura H."/>
            <person name="Ohtoshi R."/>
            <person name="Moran D.A.P."/>
            <person name="Shinohara A."/>
            <person name="Yoshida Y."/>
            <person name="Fujiwara M."/>
            <person name="Mori M."/>
            <person name="Tomita M."/>
            <person name="Arakawa K."/>
        </authorList>
    </citation>
    <scope>NUCLEOTIDE SEQUENCE [LARGE SCALE GENOMIC DNA]</scope>
</reference>
<evidence type="ECO:0000313" key="1">
    <source>
        <dbReference type="EMBL" id="GBM42959.1"/>
    </source>
</evidence>
<dbReference type="EMBL" id="BGPR01001011">
    <property type="protein sequence ID" value="GBM42959.1"/>
    <property type="molecule type" value="Genomic_DNA"/>
</dbReference>
<proteinExistence type="predicted"/>
<organism evidence="1 2">
    <name type="scientific">Araneus ventricosus</name>
    <name type="common">Orbweaver spider</name>
    <name type="synonym">Epeira ventricosa</name>
    <dbReference type="NCBI Taxonomy" id="182803"/>
    <lineage>
        <taxon>Eukaryota</taxon>
        <taxon>Metazoa</taxon>
        <taxon>Ecdysozoa</taxon>
        <taxon>Arthropoda</taxon>
        <taxon>Chelicerata</taxon>
        <taxon>Arachnida</taxon>
        <taxon>Araneae</taxon>
        <taxon>Araneomorphae</taxon>
        <taxon>Entelegynae</taxon>
        <taxon>Araneoidea</taxon>
        <taxon>Araneidae</taxon>
        <taxon>Araneus</taxon>
    </lineage>
</organism>
<name>A0A4Y2FRI6_ARAVE</name>
<accession>A0A4Y2FRI6</accession>
<evidence type="ECO:0000313" key="2">
    <source>
        <dbReference type="Proteomes" id="UP000499080"/>
    </source>
</evidence>
<dbReference type="AlphaFoldDB" id="A0A4Y2FRI6"/>
<comment type="caution">
    <text evidence="1">The sequence shown here is derived from an EMBL/GenBank/DDBJ whole genome shotgun (WGS) entry which is preliminary data.</text>
</comment>
<gene>
    <name evidence="1" type="ORF">AVEN_140835_1</name>
</gene>
<sequence>MKRKVTRGDYSECAENILILFGEIPPGRACCQKPGAFHKSRWMSTILYSEKLYAFSKRLEYDNGKIQKLYQICSFCSLIFVKVWLNALKAADAPINDLML</sequence>
<dbReference type="Proteomes" id="UP000499080">
    <property type="component" value="Unassembled WGS sequence"/>
</dbReference>
<dbReference type="OrthoDB" id="6626714at2759"/>